<accession>E0XQY5</accession>
<protein>
    <submittedName>
        <fullName evidence="1">Uncharacterized protein</fullName>
    </submittedName>
</protein>
<dbReference type="AlphaFoldDB" id="E0XQY5"/>
<evidence type="ECO:0000313" key="1">
    <source>
        <dbReference type="EMBL" id="ADI16826.1"/>
    </source>
</evidence>
<reference evidence="1" key="1">
    <citation type="journal article" date="2011" name="Environ. Microbiol.">
        <title>Time-series analyses of Monterey Bay coastal microbial picoplankton using a 'genome proxy' microarray.</title>
        <authorList>
            <person name="Rich V.I."/>
            <person name="Pham V.D."/>
            <person name="Eppley J."/>
            <person name="Shi Y."/>
            <person name="DeLong E.F."/>
        </authorList>
    </citation>
    <scope>NUCLEOTIDE SEQUENCE</scope>
</reference>
<proteinExistence type="predicted"/>
<organism evidence="1">
    <name type="scientific">uncultured alpha proteobacterium HF0010_13E22</name>
    <dbReference type="NCBI Taxonomy" id="710801"/>
    <lineage>
        <taxon>Bacteria</taxon>
        <taxon>Pseudomonadati</taxon>
        <taxon>Pseudomonadota</taxon>
        <taxon>Alphaproteobacteria</taxon>
        <taxon>environmental samples</taxon>
    </lineage>
</organism>
<sequence length="74" mass="8198">MTLFLACLCHFGISFFSTIHNYRFLLLALIGTVLAQGAVMNKINTADMAQFVITSKQSIAGRVVDLMFWAPKSL</sequence>
<dbReference type="EMBL" id="GU474848">
    <property type="protein sequence ID" value="ADI16826.1"/>
    <property type="molecule type" value="Genomic_DNA"/>
</dbReference>
<name>E0XQY5_9PROT</name>